<comment type="caution">
    <text evidence="1">The sequence shown here is derived from an EMBL/GenBank/DDBJ whole genome shotgun (WGS) entry which is preliminary data.</text>
</comment>
<evidence type="ECO:0000313" key="2">
    <source>
        <dbReference type="Proteomes" id="UP000448177"/>
    </source>
</evidence>
<accession>A0A844KAP6</accession>
<sequence>MQNSDNISFMADYYKPLENFARASIECAVICEWMQEHENVVPDEQEARKMALEVERRLLHEHGELYALALYQWADDHYSGRSADCEDMADGE</sequence>
<dbReference type="AlphaFoldDB" id="A0A844KAP6"/>
<name>A0A844KAP6_9FIRM</name>
<dbReference type="EMBL" id="WNAF01000001">
    <property type="protein sequence ID" value="MTR75839.1"/>
    <property type="molecule type" value="Genomic_DNA"/>
</dbReference>
<dbReference type="RefSeq" id="WP_155203546.1">
    <property type="nucleotide sequence ID" value="NZ_WNAF01000001.1"/>
</dbReference>
<evidence type="ECO:0000313" key="1">
    <source>
        <dbReference type="EMBL" id="MTR75839.1"/>
    </source>
</evidence>
<protein>
    <submittedName>
        <fullName evidence="1">Antitoxin</fullName>
    </submittedName>
</protein>
<proteinExistence type="predicted"/>
<keyword evidence="2" id="KW-1185">Reference proteome</keyword>
<organism evidence="1 2">
    <name type="scientific">Mediterraneibacter faecis</name>
    <dbReference type="NCBI Taxonomy" id="592978"/>
    <lineage>
        <taxon>Bacteria</taxon>
        <taxon>Bacillati</taxon>
        <taxon>Bacillota</taxon>
        <taxon>Clostridia</taxon>
        <taxon>Lachnospirales</taxon>
        <taxon>Lachnospiraceae</taxon>
        <taxon>Mediterraneibacter</taxon>
    </lineage>
</organism>
<gene>
    <name evidence="1" type="ORF">GMD21_03930</name>
</gene>
<dbReference type="Proteomes" id="UP000448177">
    <property type="component" value="Unassembled WGS sequence"/>
</dbReference>
<reference evidence="1 2" key="1">
    <citation type="journal article" date="2019" name="Nat. Med.">
        <title>A library of human gut bacterial isolates paired with longitudinal multiomics data enables mechanistic microbiome research.</title>
        <authorList>
            <person name="Poyet M."/>
            <person name="Groussin M."/>
            <person name="Gibbons S.M."/>
            <person name="Avila-Pacheco J."/>
            <person name="Jiang X."/>
            <person name="Kearney S.M."/>
            <person name="Perrotta A.R."/>
            <person name="Berdy B."/>
            <person name="Zhao S."/>
            <person name="Lieberman T.D."/>
            <person name="Swanson P.K."/>
            <person name="Smith M."/>
            <person name="Roesemann S."/>
            <person name="Alexander J.E."/>
            <person name="Rich S.A."/>
            <person name="Livny J."/>
            <person name="Vlamakis H."/>
            <person name="Clish C."/>
            <person name="Bullock K."/>
            <person name="Deik A."/>
            <person name="Scott J."/>
            <person name="Pierce K.A."/>
            <person name="Xavier R.J."/>
            <person name="Alm E.J."/>
        </authorList>
    </citation>
    <scope>NUCLEOTIDE SEQUENCE [LARGE SCALE GENOMIC DNA]</scope>
    <source>
        <strain evidence="1 2">BIOML-A1</strain>
    </source>
</reference>